<protein>
    <recommendedName>
        <fullName evidence="4">Pre-C2HC domain-containing protein</fullName>
    </recommendedName>
</protein>
<proteinExistence type="predicted"/>
<evidence type="ECO:0000313" key="2">
    <source>
        <dbReference type="EnsemblMetazoa" id="ENSAATROPP014330"/>
    </source>
</evidence>
<accession>A0AAG5DTS6</accession>
<organism evidence="2 3">
    <name type="scientific">Anopheles atroparvus</name>
    <name type="common">European mosquito</name>
    <dbReference type="NCBI Taxonomy" id="41427"/>
    <lineage>
        <taxon>Eukaryota</taxon>
        <taxon>Metazoa</taxon>
        <taxon>Ecdysozoa</taxon>
        <taxon>Arthropoda</taxon>
        <taxon>Hexapoda</taxon>
        <taxon>Insecta</taxon>
        <taxon>Pterygota</taxon>
        <taxon>Neoptera</taxon>
        <taxon>Endopterygota</taxon>
        <taxon>Diptera</taxon>
        <taxon>Nematocera</taxon>
        <taxon>Culicoidea</taxon>
        <taxon>Culicidae</taxon>
        <taxon>Anophelinae</taxon>
        <taxon>Anopheles</taxon>
    </lineage>
</organism>
<evidence type="ECO:0008006" key="4">
    <source>
        <dbReference type="Google" id="ProtNLM"/>
    </source>
</evidence>
<reference evidence="2" key="1">
    <citation type="submission" date="2024-04" db="UniProtKB">
        <authorList>
            <consortium name="EnsemblMetazoa"/>
        </authorList>
    </citation>
    <scope>IDENTIFICATION</scope>
    <source>
        <strain evidence="2">EBRO</strain>
    </source>
</reference>
<keyword evidence="3" id="KW-1185">Reference proteome</keyword>
<dbReference type="EnsemblMetazoa" id="ENSAATROPT016309">
    <property type="protein sequence ID" value="ENSAATROPP014330"/>
    <property type="gene ID" value="ENSAATROPG013338"/>
</dbReference>
<evidence type="ECO:0000313" key="3">
    <source>
        <dbReference type="Proteomes" id="UP000075880"/>
    </source>
</evidence>
<sequence length="266" mass="29761">MADPHLGWTKKPPAANRNAQTVPDWMNDKGNCGDVKFLLMCPAGNNALPQNPFVIKKTVEQHVGKVDGAYPIDRHTKYVIKVRSEDQYKKIQKINKLCTGTPVIIEPHPTLNSTKCVVSCPAVRDLTEDEICTELKDQDVLSVRRFTIMREGKVTPTNTLVVTLNKVTVPDRLYFGYVTAETRPYYPSPLRCKKCFAFGHTAERCSSSQKCHNCGDDAHGECGQSSKCVNCDGNHPSTSRNCPEFKKEQAIITLKVDEDLTYVEAR</sequence>
<evidence type="ECO:0000256" key="1">
    <source>
        <dbReference type="SAM" id="MobiDB-lite"/>
    </source>
</evidence>
<name>A0AAG5DTS6_ANOAO</name>
<feature type="region of interest" description="Disordered" evidence="1">
    <location>
        <begin position="1"/>
        <end position="23"/>
    </location>
</feature>
<dbReference type="AlphaFoldDB" id="A0AAG5DTS6"/>
<dbReference type="Proteomes" id="UP000075880">
    <property type="component" value="Unassembled WGS sequence"/>
</dbReference>